<dbReference type="AlphaFoldDB" id="A0A974BGJ7"/>
<keyword evidence="3" id="KW-0489">Methyltransferase</keyword>
<dbReference type="EMBL" id="JACBNQ010000001">
    <property type="protein sequence ID" value="NYB72687.1"/>
    <property type="molecule type" value="Genomic_DNA"/>
</dbReference>
<evidence type="ECO:0000259" key="2">
    <source>
        <dbReference type="Pfam" id="PF13649"/>
    </source>
</evidence>
<keyword evidence="1" id="KW-0808">Transferase</keyword>
<dbReference type="GO" id="GO:0008168">
    <property type="term" value="F:methyltransferase activity"/>
    <property type="evidence" value="ECO:0007669"/>
    <property type="project" value="UniProtKB-KW"/>
</dbReference>
<dbReference type="InterPro" id="IPR029063">
    <property type="entry name" value="SAM-dependent_MTases_sf"/>
</dbReference>
<dbReference type="Proteomes" id="UP000611629">
    <property type="component" value="Unassembled WGS sequence"/>
</dbReference>
<dbReference type="CDD" id="cd02440">
    <property type="entry name" value="AdoMet_MTases"/>
    <property type="match status" value="1"/>
</dbReference>
<reference evidence="3" key="1">
    <citation type="submission" date="2020-07" db="EMBL/GenBank/DDBJ databases">
        <title>Genomic analysis of a strain of Sedimentibacter Hydroxybenzoicus DSM7310.</title>
        <authorList>
            <person name="Ma S."/>
        </authorList>
    </citation>
    <scope>NUCLEOTIDE SEQUENCE</scope>
    <source>
        <strain evidence="3">DSM 7310</strain>
    </source>
</reference>
<dbReference type="InterPro" id="IPR041698">
    <property type="entry name" value="Methyltransf_25"/>
</dbReference>
<dbReference type="Gene3D" id="3.40.50.150">
    <property type="entry name" value="Vaccinia Virus protein VP39"/>
    <property type="match status" value="1"/>
</dbReference>
<dbReference type="GO" id="GO:0032259">
    <property type="term" value="P:methylation"/>
    <property type="evidence" value="ECO:0007669"/>
    <property type="project" value="UniProtKB-KW"/>
</dbReference>
<evidence type="ECO:0000256" key="1">
    <source>
        <dbReference type="ARBA" id="ARBA00022679"/>
    </source>
</evidence>
<feature type="domain" description="Methyltransferase" evidence="2">
    <location>
        <begin position="38"/>
        <end position="129"/>
    </location>
</feature>
<name>A0A974BGJ7_SEDHY</name>
<dbReference type="RefSeq" id="WP_179236369.1">
    <property type="nucleotide sequence ID" value="NZ_JACBNQ010000001.1"/>
</dbReference>
<evidence type="ECO:0000313" key="3">
    <source>
        <dbReference type="EMBL" id="NYB72687.1"/>
    </source>
</evidence>
<comment type="caution">
    <text evidence="3">The sequence shown here is derived from an EMBL/GenBank/DDBJ whole genome shotgun (WGS) entry which is preliminary data.</text>
</comment>
<proteinExistence type="predicted"/>
<dbReference type="Gene3D" id="2.20.25.110">
    <property type="entry name" value="S-adenosyl-L-methionine-dependent methyltransferases"/>
    <property type="match status" value="1"/>
</dbReference>
<dbReference type="Pfam" id="PF13649">
    <property type="entry name" value="Methyltransf_25"/>
    <property type="match status" value="1"/>
</dbReference>
<dbReference type="PANTHER" id="PTHR43861">
    <property type="entry name" value="TRANS-ACONITATE 2-METHYLTRANSFERASE-RELATED"/>
    <property type="match status" value="1"/>
</dbReference>
<sequence length="243" mass="28521">MLNRSYKEFSQIYDILMNDTDYEKWTSFIAEKIDGSKVLEAACGTGNITRLLADKNFKITAFDLSQDMLMRAYEKLGRNPRVKLLNMDIRSFKIDDRFDAAVCCCDGVNYINKNEIKDFFNNVYNHLNENSGFIFDLSTQYKYETMFNDTYVYDDGEIFYVWENGADESNDAVNIEINFFIKDESDKYNRISEIQTQYIHKIEEVVSLLNEIGFKNIKIYDDYNDESCRDNSLRAVFVCEKGN</sequence>
<organism evidence="3 4">
    <name type="scientific">Sedimentibacter hydroxybenzoicus DSM 7310</name>
    <dbReference type="NCBI Taxonomy" id="1123245"/>
    <lineage>
        <taxon>Bacteria</taxon>
        <taxon>Bacillati</taxon>
        <taxon>Bacillota</taxon>
        <taxon>Tissierellia</taxon>
        <taxon>Sedimentibacter</taxon>
    </lineage>
</organism>
<evidence type="ECO:0000313" key="4">
    <source>
        <dbReference type="Proteomes" id="UP000611629"/>
    </source>
</evidence>
<accession>A0A974BGJ7</accession>
<gene>
    <name evidence="3" type="ORF">HZF24_00880</name>
</gene>
<dbReference type="SUPFAM" id="SSF53335">
    <property type="entry name" value="S-adenosyl-L-methionine-dependent methyltransferases"/>
    <property type="match status" value="1"/>
</dbReference>
<protein>
    <submittedName>
        <fullName evidence="3">Class I SAM-dependent methyltransferase</fullName>
    </submittedName>
</protein>
<keyword evidence="4" id="KW-1185">Reference proteome</keyword>